<evidence type="ECO:0000256" key="1">
    <source>
        <dbReference type="SAM" id="MobiDB-lite"/>
    </source>
</evidence>
<gene>
    <name evidence="2" type="ORF">RRG08_063842</name>
</gene>
<evidence type="ECO:0000313" key="3">
    <source>
        <dbReference type="Proteomes" id="UP001283361"/>
    </source>
</evidence>
<accession>A0AAE0Y692</accession>
<feature type="compositionally biased region" description="Low complexity" evidence="1">
    <location>
        <begin position="91"/>
        <end position="105"/>
    </location>
</feature>
<feature type="compositionally biased region" description="Low complexity" evidence="1">
    <location>
        <begin position="23"/>
        <end position="34"/>
    </location>
</feature>
<name>A0AAE0Y692_9GAST</name>
<evidence type="ECO:0000313" key="2">
    <source>
        <dbReference type="EMBL" id="KAK3733529.1"/>
    </source>
</evidence>
<organism evidence="2 3">
    <name type="scientific">Elysia crispata</name>
    <name type="common">lettuce slug</name>
    <dbReference type="NCBI Taxonomy" id="231223"/>
    <lineage>
        <taxon>Eukaryota</taxon>
        <taxon>Metazoa</taxon>
        <taxon>Spiralia</taxon>
        <taxon>Lophotrochozoa</taxon>
        <taxon>Mollusca</taxon>
        <taxon>Gastropoda</taxon>
        <taxon>Heterobranchia</taxon>
        <taxon>Euthyneura</taxon>
        <taxon>Panpulmonata</taxon>
        <taxon>Sacoglossa</taxon>
        <taxon>Placobranchoidea</taxon>
        <taxon>Plakobranchidae</taxon>
        <taxon>Elysia</taxon>
    </lineage>
</organism>
<proteinExistence type="predicted"/>
<feature type="region of interest" description="Disordered" evidence="1">
    <location>
        <begin position="23"/>
        <end position="115"/>
    </location>
</feature>
<feature type="compositionally biased region" description="Basic and acidic residues" evidence="1">
    <location>
        <begin position="54"/>
        <end position="84"/>
    </location>
</feature>
<sequence length="138" mass="15949">MVYSQNPPLEFMQHFMRHNLENQSNLMNNDNNNGHHNHHHGGGERGGENGNDTMKSEHDKDKESPNRRRMKMVEKDIKEEDQVRCLRTRSRSSSTANFSASLHSSRLPNTSKHELERSCLMRAANDQAHSVFSRQSHS</sequence>
<protein>
    <submittedName>
        <fullName evidence="2">Uncharacterized protein</fullName>
    </submittedName>
</protein>
<keyword evidence="3" id="KW-1185">Reference proteome</keyword>
<dbReference type="AlphaFoldDB" id="A0AAE0Y692"/>
<dbReference type="EMBL" id="JAWDGP010006892">
    <property type="protein sequence ID" value="KAK3733529.1"/>
    <property type="molecule type" value="Genomic_DNA"/>
</dbReference>
<dbReference type="Proteomes" id="UP001283361">
    <property type="component" value="Unassembled WGS sequence"/>
</dbReference>
<comment type="caution">
    <text evidence="2">The sequence shown here is derived from an EMBL/GenBank/DDBJ whole genome shotgun (WGS) entry which is preliminary data.</text>
</comment>
<reference evidence="2" key="1">
    <citation type="journal article" date="2023" name="G3 (Bethesda)">
        <title>A reference genome for the long-term kleptoplast-retaining sea slug Elysia crispata morphotype clarki.</title>
        <authorList>
            <person name="Eastman K.E."/>
            <person name="Pendleton A.L."/>
            <person name="Shaikh M.A."/>
            <person name="Suttiyut T."/>
            <person name="Ogas R."/>
            <person name="Tomko P."/>
            <person name="Gavelis G."/>
            <person name="Widhalm J.R."/>
            <person name="Wisecaver J.H."/>
        </authorList>
    </citation>
    <scope>NUCLEOTIDE SEQUENCE</scope>
    <source>
        <strain evidence="2">ECLA1</strain>
    </source>
</reference>